<dbReference type="PANTHER" id="PTHR32175:SF26">
    <property type="entry name" value="PROTEIN, PUTATIVE, EXPRESSED-RELATED"/>
    <property type="match status" value="1"/>
</dbReference>
<keyword evidence="1" id="KW-0732">Signal</keyword>
<dbReference type="AlphaFoldDB" id="A0A8J2SXN5"/>
<evidence type="ECO:0008006" key="4">
    <source>
        <dbReference type="Google" id="ProtNLM"/>
    </source>
</evidence>
<dbReference type="EMBL" id="CAKKNE010000005">
    <property type="protein sequence ID" value="CAH0377994.1"/>
    <property type="molecule type" value="Genomic_DNA"/>
</dbReference>
<feature type="chain" id="PRO_5035185417" description="Protein-tyrosine sulfotransferase" evidence="1">
    <location>
        <begin position="20"/>
        <end position="317"/>
    </location>
</feature>
<dbReference type="PANTHER" id="PTHR32175">
    <property type="entry name" value="PROTEIN, PUTATIVE, EXPRESSED-RELATED"/>
    <property type="match status" value="1"/>
</dbReference>
<gene>
    <name evidence="2" type="ORF">PECAL_5P25120</name>
</gene>
<dbReference type="Proteomes" id="UP000789595">
    <property type="component" value="Unassembled WGS sequence"/>
</dbReference>
<dbReference type="InterPro" id="IPR052796">
    <property type="entry name" value="Nod_factor_sulfotransferase"/>
</dbReference>
<sequence length="317" mass="35807">MKPHKFLLLAAAAAVVAERAEPTAHFILLATQRTGSTWVMSELSKHSSCIATGTELFLDHKGFTWTESSRVRCLKTLYGSDVDKKQKPHKCSEKFKKFRSEVRDFAARQNRSSLPAVVGWKYLLNAGKPGPRSKIGVGGMMRDWPWLKRMWKHRGVKVLFLRRRNHLATVVSRASNWKTHDAHPKPEDLQRIAKKKVKLDTSGRWEMLRQLKNVKNAYSELGHLRDKARAAGLETRMVAYEDLSANATAFAQLANWLQGGGSKCPSALDTSREVDGPGARAVLKIHSKRLNETVLNWNVVVKTLTGTEFERFLHEDA</sequence>
<dbReference type="Gene3D" id="3.40.50.300">
    <property type="entry name" value="P-loop containing nucleotide triphosphate hydrolases"/>
    <property type="match status" value="1"/>
</dbReference>
<evidence type="ECO:0000256" key="1">
    <source>
        <dbReference type="SAM" id="SignalP"/>
    </source>
</evidence>
<comment type="caution">
    <text evidence="2">The sequence shown here is derived from an EMBL/GenBank/DDBJ whole genome shotgun (WGS) entry which is preliminary data.</text>
</comment>
<name>A0A8J2SXN5_9STRA</name>
<dbReference type="InterPro" id="IPR027417">
    <property type="entry name" value="P-loop_NTPase"/>
</dbReference>
<organism evidence="2 3">
    <name type="scientific">Pelagomonas calceolata</name>
    <dbReference type="NCBI Taxonomy" id="35677"/>
    <lineage>
        <taxon>Eukaryota</taxon>
        <taxon>Sar</taxon>
        <taxon>Stramenopiles</taxon>
        <taxon>Ochrophyta</taxon>
        <taxon>Pelagophyceae</taxon>
        <taxon>Pelagomonadales</taxon>
        <taxon>Pelagomonadaceae</taxon>
        <taxon>Pelagomonas</taxon>
    </lineage>
</organism>
<keyword evidence="3" id="KW-1185">Reference proteome</keyword>
<proteinExistence type="predicted"/>
<evidence type="ECO:0000313" key="3">
    <source>
        <dbReference type="Proteomes" id="UP000789595"/>
    </source>
</evidence>
<dbReference type="OrthoDB" id="2015035at2759"/>
<evidence type="ECO:0000313" key="2">
    <source>
        <dbReference type="EMBL" id="CAH0377994.1"/>
    </source>
</evidence>
<reference evidence="2" key="1">
    <citation type="submission" date="2021-11" db="EMBL/GenBank/DDBJ databases">
        <authorList>
            <consortium name="Genoscope - CEA"/>
            <person name="William W."/>
        </authorList>
    </citation>
    <scope>NUCLEOTIDE SEQUENCE</scope>
</reference>
<protein>
    <recommendedName>
        <fullName evidence="4">Protein-tyrosine sulfotransferase</fullName>
    </recommendedName>
</protein>
<feature type="signal peptide" evidence="1">
    <location>
        <begin position="1"/>
        <end position="19"/>
    </location>
</feature>
<dbReference type="SUPFAM" id="SSF52540">
    <property type="entry name" value="P-loop containing nucleoside triphosphate hydrolases"/>
    <property type="match status" value="1"/>
</dbReference>
<accession>A0A8J2SXN5</accession>